<keyword evidence="4" id="KW-1185">Reference proteome</keyword>
<evidence type="ECO:0000313" key="4">
    <source>
        <dbReference type="Proteomes" id="UP000009232"/>
    </source>
</evidence>
<dbReference type="RefSeq" id="WP_013835093.1">
    <property type="nucleotide sequence ID" value="NC_015581.1"/>
</dbReference>
<feature type="domain" description="Fido" evidence="2">
    <location>
        <begin position="58"/>
        <end position="199"/>
    </location>
</feature>
<dbReference type="Proteomes" id="UP000009232">
    <property type="component" value="Chromosome"/>
</dbReference>
<dbReference type="SUPFAM" id="SSF140931">
    <property type="entry name" value="Fic-like"/>
    <property type="match status" value="1"/>
</dbReference>
<dbReference type="Pfam" id="PF02661">
    <property type="entry name" value="Fic"/>
    <property type="match status" value="1"/>
</dbReference>
<dbReference type="PROSITE" id="PS51459">
    <property type="entry name" value="FIDO"/>
    <property type="match status" value="1"/>
</dbReference>
<dbReference type="InterPro" id="IPR040198">
    <property type="entry name" value="Fido_containing"/>
</dbReference>
<evidence type="ECO:0000313" key="3">
    <source>
        <dbReference type="EMBL" id="AEG31312.1"/>
    </source>
</evidence>
<dbReference type="eggNOG" id="COG2184">
    <property type="taxonomic scope" value="Bacteria"/>
</dbReference>
<dbReference type="InterPro" id="IPR003812">
    <property type="entry name" value="Fido"/>
</dbReference>
<sequence>MKYAVGSSEGDFEPGSDNKVLKNKLGITSEQDMVDAEDYLLFQLYEYVFDAEKNYEALNFQDIQKWHRLWLGNIYDWAGEIRTVNMSKGGFQFAGAPHIPKQIESFEQGYLSKFADLGNYSEEALIRFLTESHIEFILVHPFREGNGRISRLLLDVMVTQAGFEPLDYTLMEQHKEYYFKSIQAGVGQDYQPLNRLMADIFNQSNLQGAI</sequence>
<dbReference type="Gene3D" id="1.10.3290.10">
    <property type="entry name" value="Fido-like domain"/>
    <property type="match status" value="1"/>
</dbReference>
<dbReference type="HOGENOM" id="CLU_080158_0_2_6"/>
<dbReference type="STRING" id="717773.Thicy_0539"/>
<feature type="active site" evidence="1">
    <location>
        <position position="140"/>
    </location>
</feature>
<accession>F6DBS6</accession>
<gene>
    <name evidence="3" type="ordered locus">Thicy_0539</name>
</gene>
<evidence type="ECO:0000259" key="2">
    <source>
        <dbReference type="PROSITE" id="PS51459"/>
    </source>
</evidence>
<proteinExistence type="predicted"/>
<dbReference type="KEGG" id="tcy:Thicy_0539"/>
<dbReference type="PANTHER" id="PTHR13504:SF38">
    <property type="entry name" value="FIDO DOMAIN-CONTAINING PROTEIN"/>
    <property type="match status" value="1"/>
</dbReference>
<dbReference type="PANTHER" id="PTHR13504">
    <property type="entry name" value="FIDO DOMAIN-CONTAINING PROTEIN DDB_G0283145"/>
    <property type="match status" value="1"/>
</dbReference>
<dbReference type="OrthoDB" id="9807853at2"/>
<dbReference type="AlphaFoldDB" id="F6DBS6"/>
<protein>
    <submittedName>
        <fullName evidence="3">Filamentation induced by cAMP protein Fic</fullName>
    </submittedName>
</protein>
<dbReference type="EMBL" id="CP002776">
    <property type="protein sequence ID" value="AEG31312.1"/>
    <property type="molecule type" value="Genomic_DNA"/>
</dbReference>
<reference evidence="3 4" key="1">
    <citation type="submission" date="2011-05" db="EMBL/GenBank/DDBJ databases">
        <title>Complete sequence of Thioalkalimicrobium cyclicum ALM1.</title>
        <authorList>
            <consortium name="US DOE Joint Genome Institute"/>
            <person name="Lucas S."/>
            <person name="Han J."/>
            <person name="Lapidus A."/>
            <person name="Cheng J.-F."/>
            <person name="Goodwin L."/>
            <person name="Pitluck S."/>
            <person name="Peters L."/>
            <person name="Mikhailova N."/>
            <person name="Davenport K."/>
            <person name="Han C."/>
            <person name="Tapia R."/>
            <person name="Land M."/>
            <person name="Hauser L."/>
            <person name="Kyrpides N."/>
            <person name="Ivanova N."/>
            <person name="Pagani I."/>
            <person name="Kappler U."/>
            <person name="Woyke T."/>
        </authorList>
    </citation>
    <scope>NUCLEOTIDE SEQUENCE [LARGE SCALE GENOMIC DNA]</scope>
    <source>
        <strain evidence="4">DSM 14477 / JCM 11371 / ALM1</strain>
    </source>
</reference>
<organism evidence="3 4">
    <name type="scientific">Thiomicrospira cyclica (strain DSM 14477 / JCM 11371 / ALM1)</name>
    <name type="common">Thioalkalimicrobium cyclicum</name>
    <dbReference type="NCBI Taxonomy" id="717773"/>
    <lineage>
        <taxon>Bacteria</taxon>
        <taxon>Pseudomonadati</taxon>
        <taxon>Pseudomonadota</taxon>
        <taxon>Gammaproteobacteria</taxon>
        <taxon>Thiotrichales</taxon>
        <taxon>Piscirickettsiaceae</taxon>
        <taxon>Thiomicrospira</taxon>
    </lineage>
</organism>
<dbReference type="InterPro" id="IPR036597">
    <property type="entry name" value="Fido-like_dom_sf"/>
</dbReference>
<name>F6DBS6_THICA</name>
<evidence type="ECO:0000256" key="1">
    <source>
        <dbReference type="PIRSR" id="PIRSR640198-1"/>
    </source>
</evidence>